<dbReference type="AlphaFoldDB" id="A0A0D2AKK3"/>
<accession>A0A0D2AKK3</accession>
<feature type="region of interest" description="Disordered" evidence="1">
    <location>
        <begin position="85"/>
        <end position="109"/>
    </location>
</feature>
<gene>
    <name evidence="2" type="ORF">PV07_08653</name>
</gene>
<keyword evidence="3" id="KW-1185">Reference proteome</keyword>
<dbReference type="EMBL" id="KN847044">
    <property type="protein sequence ID" value="KIW25487.1"/>
    <property type="molecule type" value="Genomic_DNA"/>
</dbReference>
<dbReference type="RefSeq" id="XP_016245703.1">
    <property type="nucleotide sequence ID" value="XM_016395847.1"/>
</dbReference>
<proteinExistence type="predicted"/>
<reference evidence="2 3" key="1">
    <citation type="submission" date="2015-01" db="EMBL/GenBank/DDBJ databases">
        <title>The Genome Sequence of Cladophialophora immunda CBS83496.</title>
        <authorList>
            <consortium name="The Broad Institute Genomics Platform"/>
            <person name="Cuomo C."/>
            <person name="de Hoog S."/>
            <person name="Gorbushina A."/>
            <person name="Stielow B."/>
            <person name="Teixiera M."/>
            <person name="Abouelleil A."/>
            <person name="Chapman S.B."/>
            <person name="Priest M."/>
            <person name="Young S.K."/>
            <person name="Wortman J."/>
            <person name="Nusbaum C."/>
            <person name="Birren B."/>
        </authorList>
    </citation>
    <scope>NUCLEOTIDE SEQUENCE [LARGE SCALE GENOMIC DNA]</scope>
    <source>
        <strain evidence="2 3">CBS 83496</strain>
    </source>
</reference>
<dbReference type="VEuPathDB" id="FungiDB:PV07_08653"/>
<sequence>MAEPEPDTSKPLSKPIQDPFKPDVLPPSRFHGPINVEEMFIIGQHIADSKPFVPSLRELHFPTARCYSTHPSAESGQLELVALAPSSAQPTHSGLPCSTGEPDSSAAKEKDIKWEANGHVLSGPAWFLILYR</sequence>
<name>A0A0D2AKK3_9EURO</name>
<organism evidence="2 3">
    <name type="scientific">Cladophialophora immunda</name>
    <dbReference type="NCBI Taxonomy" id="569365"/>
    <lineage>
        <taxon>Eukaryota</taxon>
        <taxon>Fungi</taxon>
        <taxon>Dikarya</taxon>
        <taxon>Ascomycota</taxon>
        <taxon>Pezizomycotina</taxon>
        <taxon>Eurotiomycetes</taxon>
        <taxon>Chaetothyriomycetidae</taxon>
        <taxon>Chaetothyriales</taxon>
        <taxon>Herpotrichiellaceae</taxon>
        <taxon>Cladophialophora</taxon>
    </lineage>
</organism>
<dbReference type="Proteomes" id="UP000054466">
    <property type="component" value="Unassembled WGS sequence"/>
</dbReference>
<evidence type="ECO:0000256" key="1">
    <source>
        <dbReference type="SAM" id="MobiDB-lite"/>
    </source>
</evidence>
<protein>
    <submittedName>
        <fullName evidence="2">Uncharacterized protein</fullName>
    </submittedName>
</protein>
<dbReference type="GeneID" id="27347847"/>
<feature type="region of interest" description="Disordered" evidence="1">
    <location>
        <begin position="1"/>
        <end position="29"/>
    </location>
</feature>
<dbReference type="STRING" id="569365.A0A0D2AKK3"/>
<evidence type="ECO:0000313" key="2">
    <source>
        <dbReference type="EMBL" id="KIW25487.1"/>
    </source>
</evidence>
<dbReference type="HOGENOM" id="CLU_1916853_0_0_1"/>
<dbReference type="OrthoDB" id="1938591at2759"/>
<evidence type="ECO:0000313" key="3">
    <source>
        <dbReference type="Proteomes" id="UP000054466"/>
    </source>
</evidence>